<dbReference type="Proteomes" id="UP000000731">
    <property type="component" value="Segment"/>
</dbReference>
<evidence type="ECO:0000313" key="3">
    <source>
        <dbReference type="Proteomes" id="UP000000731"/>
    </source>
</evidence>
<protein>
    <submittedName>
        <fullName evidence="2">Uncharacterized protein</fullName>
    </submittedName>
</protein>
<evidence type="ECO:0000313" key="2">
    <source>
        <dbReference type="EMBL" id="AAN02065.1"/>
    </source>
</evidence>
<feature type="compositionally biased region" description="Acidic residues" evidence="1">
    <location>
        <begin position="106"/>
        <end position="115"/>
    </location>
</feature>
<sequence length="115" mass="12768">MHEGVPAIEDIPNTEFGLRFEVAVSIDENGNPLPDTEWNVQIASAGVGQAALDLAVLNVYANRRAMLWQPFVRSCTLVWTPPVDWHNWPDDQLPPDPNPQTPVETPVEEGNPDET</sequence>
<evidence type="ECO:0000256" key="1">
    <source>
        <dbReference type="SAM" id="MobiDB-lite"/>
    </source>
</evidence>
<dbReference type="RefSeq" id="NP_818549.1">
    <property type="nucleotide sequence ID" value="NC_004689.1"/>
</dbReference>
<dbReference type="EMBL" id="AY129339">
    <property type="protein sequence ID" value="AAN02065.1"/>
    <property type="molecule type" value="Genomic_DNA"/>
</dbReference>
<dbReference type="KEGG" id="vg:1260277"/>
<gene>
    <name evidence="2" type="primary">11</name>
    <name evidence="2" type="ORF">PBI_BARNYARD_11</name>
</gene>
<feature type="region of interest" description="Disordered" evidence="1">
    <location>
        <begin position="84"/>
        <end position="115"/>
    </location>
</feature>
<keyword evidence="3" id="KW-1185">Reference proteome</keyword>
<organism evidence="2 3">
    <name type="scientific">Mycobacterium phage Barnyard</name>
    <dbReference type="NCBI Taxonomy" id="205880"/>
    <lineage>
        <taxon>Viruses</taxon>
        <taxon>Duplodnaviria</taxon>
        <taxon>Heunggongvirae</taxon>
        <taxon>Uroviricota</taxon>
        <taxon>Caudoviricetes</taxon>
        <taxon>Barnyardvirus</taxon>
        <taxon>Barnyardvirus barnyard</taxon>
    </lineage>
</organism>
<accession>Q856G1</accession>
<reference evidence="2 3" key="1">
    <citation type="journal article" date="2003" name="Cell">
        <title>Origins of highly mosaic mycobacteriophage genomes.</title>
        <authorList>
            <person name="Pedulla M.L."/>
            <person name="Ford M.E."/>
            <person name="Houtz J.M."/>
            <person name="Karthikeyan T."/>
            <person name="Wadsworth C."/>
            <person name="Lewis J.A."/>
            <person name="Jacobs-Sera D."/>
            <person name="Falbo J."/>
            <person name="Gross J."/>
            <person name="Pannunzio N.R."/>
            <person name="Brucker W."/>
            <person name="Kumar V."/>
            <person name="Kandasamy J."/>
            <person name="Keenan L."/>
            <person name="Bardarov S."/>
            <person name="Kriakov J."/>
            <person name="Lawrence J.G."/>
            <person name="Jacobs W.R. Jr."/>
            <person name="Hendrix R.W."/>
            <person name="Hatfull G.F."/>
        </authorList>
    </citation>
    <scope>NUCLEOTIDE SEQUENCE</scope>
</reference>
<name>Q856G1_9CAUD</name>
<proteinExistence type="predicted"/>